<dbReference type="Proteomes" id="UP000184363">
    <property type="component" value="Unassembled WGS sequence"/>
</dbReference>
<dbReference type="OrthoDB" id="9795689at2"/>
<dbReference type="STRING" id="1848.SAMN05443637_13039"/>
<protein>
    <submittedName>
        <fullName evidence="1">CRISPR associated protein</fullName>
    </submittedName>
</protein>
<evidence type="ECO:0000313" key="1">
    <source>
        <dbReference type="EMBL" id="SHL46933.1"/>
    </source>
</evidence>
<keyword evidence="2" id="KW-1185">Reference proteome</keyword>
<reference evidence="1 2" key="1">
    <citation type="submission" date="2016-11" db="EMBL/GenBank/DDBJ databases">
        <authorList>
            <person name="Jaros S."/>
            <person name="Januszkiewicz K."/>
            <person name="Wedrychowicz H."/>
        </authorList>
    </citation>
    <scope>NUCLEOTIDE SEQUENCE [LARGE SCALE GENOMIC DNA]</scope>
    <source>
        <strain evidence="1 2">DSM 43832</strain>
    </source>
</reference>
<proteinExistence type="predicted"/>
<gene>
    <name evidence="1" type="ORF">SAMN05443637_13039</name>
</gene>
<dbReference type="Gene3D" id="3.30.70.1210">
    <property type="entry name" value="Crispr-associated protein, domain 2"/>
    <property type="match status" value="1"/>
</dbReference>
<sequence>MSDPGITPERHEHRVVHLRVAYTLWGAVTDPTALAELITRGIGPAKRYGCGLLVVASTDRSLR</sequence>
<dbReference type="AlphaFoldDB" id="A0A1M7AW23"/>
<accession>A0A1M7AW23</accession>
<organism evidence="1 2">
    <name type="scientific">Pseudonocardia thermophila</name>
    <dbReference type="NCBI Taxonomy" id="1848"/>
    <lineage>
        <taxon>Bacteria</taxon>
        <taxon>Bacillati</taxon>
        <taxon>Actinomycetota</taxon>
        <taxon>Actinomycetes</taxon>
        <taxon>Pseudonocardiales</taxon>
        <taxon>Pseudonocardiaceae</taxon>
        <taxon>Pseudonocardia</taxon>
    </lineage>
</organism>
<name>A0A1M7AW23_PSETH</name>
<dbReference type="RefSeq" id="WP_073460392.1">
    <property type="nucleotide sequence ID" value="NZ_FRAP01000030.1"/>
</dbReference>
<dbReference type="SUPFAM" id="SSF117987">
    <property type="entry name" value="CRISPR-associated protein"/>
    <property type="match status" value="1"/>
</dbReference>
<dbReference type="Pfam" id="PF08798">
    <property type="entry name" value="CRISPR_assoc"/>
    <property type="match status" value="1"/>
</dbReference>
<evidence type="ECO:0000313" key="2">
    <source>
        <dbReference type="Proteomes" id="UP000184363"/>
    </source>
</evidence>
<dbReference type="EMBL" id="FRAP01000030">
    <property type="protein sequence ID" value="SHL46933.1"/>
    <property type="molecule type" value="Genomic_DNA"/>
</dbReference>
<dbReference type="InterPro" id="IPR010179">
    <property type="entry name" value="CRISPR-assoc_prot_Cse3"/>
</dbReference>